<name>A0A559M9Z5_9HELO</name>
<dbReference type="Proteomes" id="UP000315522">
    <property type="component" value="Unassembled WGS sequence"/>
</dbReference>
<accession>A0A559M9Z5</accession>
<gene>
    <name evidence="2" type="ORF">LAWI1_G003751</name>
</gene>
<comment type="caution">
    <text evidence="2">The sequence shown here is derived from an EMBL/GenBank/DDBJ whole genome shotgun (WGS) entry which is preliminary data.</text>
</comment>
<dbReference type="AlphaFoldDB" id="A0A559M9Z5"/>
<evidence type="ECO:0000259" key="1">
    <source>
        <dbReference type="Pfam" id="PF18922"/>
    </source>
</evidence>
<dbReference type="Pfam" id="PF18922">
    <property type="entry name" value="DUF5672"/>
    <property type="match status" value="1"/>
</dbReference>
<dbReference type="InterPro" id="IPR043729">
    <property type="entry name" value="DUF5672"/>
</dbReference>
<protein>
    <recommendedName>
        <fullName evidence="1">DUF5672 domain-containing protein</fullName>
    </recommendedName>
</protein>
<feature type="domain" description="DUF5672" evidence="1">
    <location>
        <begin position="143"/>
        <end position="284"/>
    </location>
</feature>
<dbReference type="EMBL" id="QGML01001104">
    <property type="protein sequence ID" value="TVY89781.1"/>
    <property type="molecule type" value="Genomic_DNA"/>
</dbReference>
<sequence>MTSSQAYAGPSSKSLGFFAIDRTKILVLLSLLTTWTIAHLLPVYRPVIQGHIRGKYNAAIQRVPRIKVDWFPDRDPRDQFDTSKVALLIEGRPIPHLVPQLLHMITVVPNDWRFVFIGTNESVTAVSRSFATQYHIVNGKLDLMVLPYPWSIDSREDVYRVLTDIRFYEEFLPGAEFLFKFESDSILCANSPDSLNDWISYDWAGASRSADDGFAGNGGLSLRRVSTVKRILKFQARFNDTDAEDEWFGKRITSIPGTKVAQGGQETHFAVEDYYYDNNPLGFHVRNGGQDLADTVWKDPTQRKEIFDYCRELNMIMPMKLERERCDGDNLKGKIVTV</sequence>
<evidence type="ECO:0000313" key="3">
    <source>
        <dbReference type="Proteomes" id="UP000315522"/>
    </source>
</evidence>
<reference evidence="2 3" key="1">
    <citation type="submission" date="2018-05" db="EMBL/GenBank/DDBJ databases">
        <title>Genome sequencing and assembly of the regulated plant pathogen Lachnellula willkommii and related sister species for the development of diagnostic species identification markers.</title>
        <authorList>
            <person name="Giroux E."/>
            <person name="Bilodeau G."/>
        </authorList>
    </citation>
    <scope>NUCLEOTIDE SEQUENCE [LARGE SCALE GENOMIC DNA]</scope>
    <source>
        <strain evidence="2 3">CBS 172.35</strain>
    </source>
</reference>
<evidence type="ECO:0000313" key="2">
    <source>
        <dbReference type="EMBL" id="TVY89781.1"/>
    </source>
</evidence>
<organism evidence="2 3">
    <name type="scientific">Lachnellula willkommii</name>
    <dbReference type="NCBI Taxonomy" id="215461"/>
    <lineage>
        <taxon>Eukaryota</taxon>
        <taxon>Fungi</taxon>
        <taxon>Dikarya</taxon>
        <taxon>Ascomycota</taxon>
        <taxon>Pezizomycotina</taxon>
        <taxon>Leotiomycetes</taxon>
        <taxon>Helotiales</taxon>
        <taxon>Lachnaceae</taxon>
        <taxon>Lachnellula</taxon>
    </lineage>
</organism>
<keyword evidence="3" id="KW-1185">Reference proteome</keyword>
<proteinExistence type="predicted"/>